<dbReference type="OrthoDB" id="9766486at2"/>
<name>A0A6N6WEK6_9BURK</name>
<dbReference type="InterPro" id="IPR045851">
    <property type="entry name" value="AMP-bd_C_sf"/>
</dbReference>
<protein>
    <submittedName>
        <fullName evidence="5">AMP-binding protein</fullName>
    </submittedName>
</protein>
<comment type="caution">
    <text evidence="5">The sequence shown here is derived from an EMBL/GenBank/DDBJ whole genome shotgun (WGS) entry which is preliminary data.</text>
</comment>
<dbReference type="GO" id="GO:0006631">
    <property type="term" value="P:fatty acid metabolic process"/>
    <property type="evidence" value="ECO:0007669"/>
    <property type="project" value="TreeGrafter"/>
</dbReference>
<evidence type="ECO:0000259" key="4">
    <source>
        <dbReference type="Pfam" id="PF13193"/>
    </source>
</evidence>
<dbReference type="PROSITE" id="PS00455">
    <property type="entry name" value="AMP_BINDING"/>
    <property type="match status" value="1"/>
</dbReference>
<feature type="domain" description="AMP-binding enzyme C-terminal" evidence="4">
    <location>
        <begin position="455"/>
        <end position="531"/>
    </location>
</feature>
<proteinExistence type="inferred from homology"/>
<dbReference type="EMBL" id="VOSW01000036">
    <property type="protein sequence ID" value="KAE8758234.1"/>
    <property type="molecule type" value="Genomic_DNA"/>
</dbReference>
<evidence type="ECO:0000259" key="3">
    <source>
        <dbReference type="Pfam" id="PF00501"/>
    </source>
</evidence>
<accession>A0A6N6WEK6</accession>
<reference evidence="5 6" key="1">
    <citation type="journal article" date="2020" name="Int. J. Syst. Evol. Microbiol.">
        <title>Paraburkholderia madseniana sp. nov., a phenolic acid-degrading bacterium isolated from acidic forest soil.</title>
        <authorList>
            <person name="Wilhelm R.C."/>
            <person name="Murphy S.J.L."/>
            <person name="Feriancek N.M."/>
            <person name="Karasz D.C."/>
            <person name="DeRito C.M."/>
            <person name="Newman J.D."/>
            <person name="Buckley D.H."/>
        </authorList>
    </citation>
    <scope>NUCLEOTIDE SEQUENCE [LARGE SCALE GENOMIC DNA]</scope>
    <source>
        <strain evidence="5 6">RP11</strain>
    </source>
</reference>
<dbReference type="Pfam" id="PF00501">
    <property type="entry name" value="AMP-binding"/>
    <property type="match status" value="1"/>
</dbReference>
<feature type="domain" description="AMP-dependent synthetase/ligase" evidence="3">
    <location>
        <begin position="30"/>
        <end position="405"/>
    </location>
</feature>
<dbReference type="InterPro" id="IPR025110">
    <property type="entry name" value="AMP-bd_C"/>
</dbReference>
<dbReference type="PANTHER" id="PTHR43201">
    <property type="entry name" value="ACYL-COA SYNTHETASE"/>
    <property type="match status" value="1"/>
</dbReference>
<organism evidence="5 6">
    <name type="scientific">Paraburkholderia madseniana</name>
    <dbReference type="NCBI Taxonomy" id="2599607"/>
    <lineage>
        <taxon>Bacteria</taxon>
        <taxon>Pseudomonadati</taxon>
        <taxon>Pseudomonadota</taxon>
        <taxon>Betaproteobacteria</taxon>
        <taxon>Burkholderiales</taxon>
        <taxon>Burkholderiaceae</taxon>
        <taxon>Paraburkholderia</taxon>
    </lineage>
</organism>
<gene>
    <name evidence="5" type="ORF">FSO04_19905</name>
</gene>
<dbReference type="InterPro" id="IPR042099">
    <property type="entry name" value="ANL_N_sf"/>
</dbReference>
<dbReference type="Gene3D" id="3.30.300.30">
    <property type="match status" value="1"/>
</dbReference>
<dbReference type="FunFam" id="3.30.300.30:FF:000008">
    <property type="entry name" value="2,3-dihydroxybenzoate-AMP ligase"/>
    <property type="match status" value="1"/>
</dbReference>
<evidence type="ECO:0000256" key="2">
    <source>
        <dbReference type="ARBA" id="ARBA00022598"/>
    </source>
</evidence>
<dbReference type="GO" id="GO:0031956">
    <property type="term" value="F:medium-chain fatty acid-CoA ligase activity"/>
    <property type="evidence" value="ECO:0007669"/>
    <property type="project" value="TreeGrafter"/>
</dbReference>
<dbReference type="Gene3D" id="3.40.50.12780">
    <property type="entry name" value="N-terminal domain of ligase-like"/>
    <property type="match status" value="1"/>
</dbReference>
<evidence type="ECO:0000313" key="6">
    <source>
        <dbReference type="Proteomes" id="UP000463700"/>
    </source>
</evidence>
<dbReference type="SUPFAM" id="SSF56801">
    <property type="entry name" value="Acetyl-CoA synthetase-like"/>
    <property type="match status" value="1"/>
</dbReference>
<dbReference type="PANTHER" id="PTHR43201:SF5">
    <property type="entry name" value="MEDIUM-CHAIN ACYL-COA LIGASE ACSF2, MITOCHONDRIAL"/>
    <property type="match status" value="1"/>
</dbReference>
<dbReference type="Proteomes" id="UP000463700">
    <property type="component" value="Unassembled WGS sequence"/>
</dbReference>
<sequence length="549" mass="59768">MPFEIALSPARANTLRAQGWWRDKTINACFDQVLERSPDKTALVAHTRGNEAARRISYRELDRLVATASASLSALGVGRGDVVSIQLPNVWQFVVTSLAASRIGAVVNPLMPILRERELAYMLDFCEAKVLVVPSRYRGHDHAAMARGLLPQLTKLKRLVVVGDDGADGFDRVLLNPDMQAPVSLSAAAARLQPDDVSLLMFSSGTTGAPKGVMHTSNTLLSTLFTSIEDLHLSSDDVVLTISPVGHLLGYAYQTMMPLMLGATTVLMDEWEPRVALELMRSEKVSFSAAATPFLADLLNAVEAGDPGAPSFRLLGCAGAPVPAVLVERAATCMNLTVCSIWGMTETVAGTLTQVERARELSAVADGRAARGNEVRVVDEEGRPVPLGTTGRLLFRGSSLFVGYLKRPELNALDAEGWFDTGDRAYLLNDEGYIRINGRSKDIIIRGGENIPVFEIESLLLRHPAIAEIAIVGYPDERLGERACAFIVLKPRWTFDTDAMAQYMGASKTAKQYWPERIVICEELPKTGSGKVQKFRLRERAIACASDQS</sequence>
<evidence type="ECO:0000313" key="5">
    <source>
        <dbReference type="EMBL" id="KAE8758234.1"/>
    </source>
</evidence>
<dbReference type="InterPro" id="IPR020845">
    <property type="entry name" value="AMP-binding_CS"/>
</dbReference>
<dbReference type="AlphaFoldDB" id="A0A6N6WEK6"/>
<dbReference type="InterPro" id="IPR000873">
    <property type="entry name" value="AMP-dep_synth/lig_dom"/>
</dbReference>
<comment type="similarity">
    <text evidence="1">Belongs to the ATP-dependent AMP-binding enzyme family.</text>
</comment>
<dbReference type="Pfam" id="PF13193">
    <property type="entry name" value="AMP-binding_C"/>
    <property type="match status" value="1"/>
</dbReference>
<evidence type="ECO:0000256" key="1">
    <source>
        <dbReference type="ARBA" id="ARBA00006432"/>
    </source>
</evidence>
<keyword evidence="2" id="KW-0436">Ligase</keyword>